<evidence type="ECO:0000256" key="1">
    <source>
        <dbReference type="SAM" id="MobiDB-lite"/>
    </source>
</evidence>
<feature type="compositionally biased region" description="Basic and acidic residues" evidence="1">
    <location>
        <begin position="97"/>
        <end position="117"/>
    </location>
</feature>
<name>A0AA35PP83_9SAUR</name>
<keyword evidence="3" id="KW-1185">Reference proteome</keyword>
<accession>A0AA35PP83</accession>
<reference evidence="2" key="1">
    <citation type="submission" date="2022-12" db="EMBL/GenBank/DDBJ databases">
        <authorList>
            <person name="Alioto T."/>
            <person name="Alioto T."/>
            <person name="Gomez Garrido J."/>
        </authorList>
    </citation>
    <scope>NUCLEOTIDE SEQUENCE</scope>
</reference>
<feature type="region of interest" description="Disordered" evidence="1">
    <location>
        <begin position="28"/>
        <end position="129"/>
    </location>
</feature>
<feature type="compositionally biased region" description="Low complexity" evidence="1">
    <location>
        <begin position="49"/>
        <end position="59"/>
    </location>
</feature>
<dbReference type="AlphaFoldDB" id="A0AA35PP83"/>
<protein>
    <submittedName>
        <fullName evidence="2">Uncharacterized protein</fullName>
    </submittedName>
</protein>
<evidence type="ECO:0000313" key="3">
    <source>
        <dbReference type="Proteomes" id="UP001178461"/>
    </source>
</evidence>
<feature type="compositionally biased region" description="Low complexity" evidence="1">
    <location>
        <begin position="119"/>
        <end position="129"/>
    </location>
</feature>
<dbReference type="Proteomes" id="UP001178461">
    <property type="component" value="Chromosome 17"/>
</dbReference>
<dbReference type="EMBL" id="OX395142">
    <property type="protein sequence ID" value="CAI5796301.1"/>
    <property type="molecule type" value="Genomic_DNA"/>
</dbReference>
<evidence type="ECO:0000313" key="2">
    <source>
        <dbReference type="EMBL" id="CAI5796301.1"/>
    </source>
</evidence>
<gene>
    <name evidence="2" type="ORF">PODLI_1B029979</name>
</gene>
<organism evidence="2 3">
    <name type="scientific">Podarcis lilfordi</name>
    <name type="common">Lilford's wall lizard</name>
    <dbReference type="NCBI Taxonomy" id="74358"/>
    <lineage>
        <taxon>Eukaryota</taxon>
        <taxon>Metazoa</taxon>
        <taxon>Chordata</taxon>
        <taxon>Craniata</taxon>
        <taxon>Vertebrata</taxon>
        <taxon>Euteleostomi</taxon>
        <taxon>Lepidosauria</taxon>
        <taxon>Squamata</taxon>
        <taxon>Bifurcata</taxon>
        <taxon>Unidentata</taxon>
        <taxon>Episquamata</taxon>
        <taxon>Laterata</taxon>
        <taxon>Lacertibaenia</taxon>
        <taxon>Lacertidae</taxon>
        <taxon>Podarcis</taxon>
    </lineage>
</organism>
<sequence>MVSRGSAFPPARKQPGRRLRRAWMGLSLAGSQRHKQASSVRSAPLTGQLRFSSSSSPLPFRRRGRGFGGRGVVSTGGVEPRAAPGTPLGGRGSFSSAEREEKEGTPTRRLREGERRAALRPARASLRGQ</sequence>
<proteinExistence type="predicted"/>